<gene>
    <name evidence="1" type="primary">paaI</name>
    <name evidence="1" type="ORF">CVT23_08985</name>
</gene>
<dbReference type="InterPro" id="IPR052703">
    <property type="entry name" value="Aromatic_CoA_ox/epox"/>
</dbReference>
<dbReference type="InterPro" id="IPR011882">
    <property type="entry name" value="PaaC"/>
</dbReference>
<dbReference type="Pfam" id="PF05138">
    <property type="entry name" value="PaaA_PaaC"/>
    <property type="match status" value="1"/>
</dbReference>
<dbReference type="PIRSF" id="PIRSF037834">
    <property type="entry name" value="PA_CoA_Oase3"/>
    <property type="match status" value="1"/>
</dbReference>
<dbReference type="GO" id="GO:0010124">
    <property type="term" value="P:phenylacetate catabolic process"/>
    <property type="evidence" value="ECO:0007669"/>
    <property type="project" value="InterPro"/>
</dbReference>
<comment type="caution">
    <text evidence="1">The sequence shown here is derived from an EMBL/GenBank/DDBJ whole genome shotgun (WGS) entry which is preliminary data.</text>
</comment>
<dbReference type="InterPro" id="IPR007814">
    <property type="entry name" value="PaaA_PaaC"/>
</dbReference>
<dbReference type="RefSeq" id="WP_109793175.1">
    <property type="nucleotide sequence ID" value="NZ_PHIG01000031.1"/>
</dbReference>
<accession>A0A2M9G2G0</accession>
<dbReference type="AlphaFoldDB" id="A0A2M9G2G0"/>
<dbReference type="GO" id="GO:0005829">
    <property type="term" value="C:cytosol"/>
    <property type="evidence" value="ECO:0007669"/>
    <property type="project" value="TreeGrafter"/>
</dbReference>
<keyword evidence="2" id="KW-1185">Reference proteome</keyword>
<protein>
    <submittedName>
        <fullName evidence="1">Phenylacetate-CoA oxygenase subunit PaaI</fullName>
    </submittedName>
</protein>
<dbReference type="InterPro" id="IPR009078">
    <property type="entry name" value="Ferritin-like_SF"/>
</dbReference>
<reference evidence="1 2" key="1">
    <citation type="submission" date="2017-11" db="EMBL/GenBank/DDBJ databases">
        <title>Draft genome sequence of Rhizobiales bacterium SY3-13.</title>
        <authorList>
            <person name="Sun C."/>
        </authorList>
    </citation>
    <scope>NUCLEOTIDE SEQUENCE [LARGE SCALE GENOMIC DNA]</scope>
    <source>
        <strain evidence="1 2">SY3-13</strain>
    </source>
</reference>
<dbReference type="InterPro" id="IPR012347">
    <property type="entry name" value="Ferritin-like"/>
</dbReference>
<evidence type="ECO:0000313" key="2">
    <source>
        <dbReference type="Proteomes" id="UP000229498"/>
    </source>
</evidence>
<dbReference type="Gene3D" id="1.20.1260.10">
    <property type="match status" value="1"/>
</dbReference>
<dbReference type="Proteomes" id="UP000229498">
    <property type="component" value="Unassembled WGS sequence"/>
</dbReference>
<evidence type="ECO:0000313" key="1">
    <source>
        <dbReference type="EMBL" id="PJK29898.1"/>
    </source>
</evidence>
<sequence length="256" mass="28985">MAALTHDQALFRYLLRLGDTAHVLCHRLGEWCGHGPVMEEDIALTNVALDLIGQARLFYQYAGEVEGEGRSEDDLAFLRPERDMNNLLLVEQPNGDYAQTMARQFLFDSYNLLLMQAFERSGDTRIAEIAAKAVKEVAYHRRHSAGWVIRMGDGTGESHRRIADGMAALFGFTAEFFEMDEVDRMMAEAGVGPDLGALREPWERDVRAVLDEATLDWPDQGWSVVGGRLEGRHSEHLGYMLAEMQFMQRTYPGLNW</sequence>
<dbReference type="NCBIfam" id="TIGR02158">
    <property type="entry name" value="PA_CoA_Oxy3"/>
    <property type="match status" value="1"/>
</dbReference>
<name>A0A2M9G2G0_9PROT</name>
<dbReference type="OrthoDB" id="9789947at2"/>
<proteinExistence type="predicted"/>
<dbReference type="PANTHER" id="PTHR30458:SF0">
    <property type="entry name" value="1,2-PHENYLACETYL-COA EPOXIDASE, SUBUNIT C"/>
    <property type="match status" value="1"/>
</dbReference>
<dbReference type="FunFam" id="1.20.1260.10:FF:000012">
    <property type="entry name" value="1,2-phenylacetyl-CoA epoxidase, subunit C"/>
    <property type="match status" value="1"/>
</dbReference>
<organism evidence="1 2">
    <name type="scientific">Minwuia thermotolerans</name>
    <dbReference type="NCBI Taxonomy" id="2056226"/>
    <lineage>
        <taxon>Bacteria</taxon>
        <taxon>Pseudomonadati</taxon>
        <taxon>Pseudomonadota</taxon>
        <taxon>Alphaproteobacteria</taxon>
        <taxon>Minwuiales</taxon>
        <taxon>Minwuiaceae</taxon>
        <taxon>Minwuia</taxon>
    </lineage>
</organism>
<dbReference type="PANTHER" id="PTHR30458">
    <property type="entry name" value="PHENYLACETIC ACID DEGRADATION PROTEIN PAA"/>
    <property type="match status" value="1"/>
</dbReference>
<dbReference type="EMBL" id="PHIG01000031">
    <property type="protein sequence ID" value="PJK29898.1"/>
    <property type="molecule type" value="Genomic_DNA"/>
</dbReference>
<dbReference type="SUPFAM" id="SSF47240">
    <property type="entry name" value="Ferritin-like"/>
    <property type="match status" value="1"/>
</dbReference>